<dbReference type="SMART" id="SM00267">
    <property type="entry name" value="GGDEF"/>
    <property type="match status" value="1"/>
</dbReference>
<dbReference type="FunFam" id="3.30.70.270:FF:000001">
    <property type="entry name" value="Diguanylate cyclase domain protein"/>
    <property type="match status" value="1"/>
</dbReference>
<accession>A0A081FYN0</accession>
<evidence type="ECO:0000313" key="5">
    <source>
        <dbReference type="EMBL" id="KEA63635.1"/>
    </source>
</evidence>
<comment type="caution">
    <text evidence="5">The sequence shown here is derived from an EMBL/GenBank/DDBJ whole genome shotgun (WGS) entry which is preliminary data.</text>
</comment>
<feature type="domain" description="PAC" evidence="3">
    <location>
        <begin position="238"/>
        <end position="290"/>
    </location>
</feature>
<feature type="domain" description="PAS" evidence="2">
    <location>
        <begin position="165"/>
        <end position="235"/>
    </location>
</feature>
<reference evidence="5 6" key="1">
    <citation type="submission" date="2014-04" db="EMBL/GenBank/DDBJ databases">
        <title>Marinobacterium kochiensis sp. nov., isolated from sediment sample collected from Kochi backwaters in Kerala, India.</title>
        <authorList>
            <person name="Singh A."/>
            <person name="Pinnaka A.K."/>
        </authorList>
    </citation>
    <scope>NUCLEOTIDE SEQUENCE [LARGE SCALE GENOMIC DNA]</scope>
    <source>
        <strain evidence="5 6">AK27</strain>
    </source>
</reference>
<dbReference type="SMART" id="SM00091">
    <property type="entry name" value="PAS"/>
    <property type="match status" value="3"/>
</dbReference>
<evidence type="ECO:0000259" key="3">
    <source>
        <dbReference type="PROSITE" id="PS50113"/>
    </source>
</evidence>
<dbReference type="InterPro" id="IPR035965">
    <property type="entry name" value="PAS-like_dom_sf"/>
</dbReference>
<dbReference type="Pfam" id="PF08448">
    <property type="entry name" value="PAS_4"/>
    <property type="match status" value="3"/>
</dbReference>
<sequence length="581" mass="64044">MDDLIRVLRLSQGSGQGDGSRIGALSNDALMESFQWDMSQEELSRLLASITDMIAIIDNKARYKAVSSGYAAFFSSDRETLIGKRLQEVHRDSNFVRKVSPRVAEALGGQAVRLDLWEFNSSDQQHYLDISLTPFADADAKAGGAIIVARDMTDLALSQAGLNRERHMMQLVINAIPDFIFVKDVKGVYQYCNAAFVNFMNLSEERIIGACDADLMSQRSAAYIMEQDTAILEQGEARRVDEWVTYNDGRRQLLDMYKFPIRNDEGRIEGLVGIGRDVTAERQAAEKIKQAALVFDTTSDCCFILDAEGRVVSANSAAHQAFGYAAGTLLGVEMDSLIKGPEGCCSVNVILKEQNSWRGEVEGRDVGGNTRPYIGTLNSVTNAQGELSSLVLTLTDISEQKRVEQELMHQACKDPLTDLPNRLLMRARMEHAIQKAQRGSYNIAAVFVDLDGFKAVNDTYGHELGDTLLKQVGERLKSGIRKSDTLSRLGGDEFLLLVDELSDIAGVHGIAEKLLGSFGNPFDTDVGPIKLSASIGISFYPQDGMDVDDLVRKADLAMYQAKRTGRNRYCFYGDVGLDSML</sequence>
<dbReference type="AlphaFoldDB" id="A0A081FYN0"/>
<dbReference type="PANTHER" id="PTHR44757:SF2">
    <property type="entry name" value="BIOFILM ARCHITECTURE MAINTENANCE PROTEIN MBAA"/>
    <property type="match status" value="1"/>
</dbReference>
<dbReference type="InterPro" id="IPR052155">
    <property type="entry name" value="Biofilm_reg_signaling"/>
</dbReference>
<dbReference type="SUPFAM" id="SSF55073">
    <property type="entry name" value="Nucleotide cyclase"/>
    <property type="match status" value="1"/>
</dbReference>
<dbReference type="Gene3D" id="3.30.70.270">
    <property type="match status" value="1"/>
</dbReference>
<dbReference type="Gene3D" id="3.30.450.20">
    <property type="entry name" value="PAS domain"/>
    <property type="match status" value="3"/>
</dbReference>
<dbReference type="CDD" id="cd00130">
    <property type="entry name" value="PAS"/>
    <property type="match status" value="2"/>
</dbReference>
<dbReference type="PATRIC" id="fig|1232683.4.peg.2160"/>
<proteinExistence type="predicted"/>
<dbReference type="PROSITE" id="PS50112">
    <property type="entry name" value="PAS"/>
    <property type="match status" value="2"/>
</dbReference>
<gene>
    <name evidence="5" type="ORF">ADIMK_2201</name>
</gene>
<dbReference type="GO" id="GO:0003824">
    <property type="term" value="F:catalytic activity"/>
    <property type="evidence" value="ECO:0007669"/>
    <property type="project" value="UniProtKB-ARBA"/>
</dbReference>
<dbReference type="SUPFAM" id="SSF55785">
    <property type="entry name" value="PYP-like sensor domain (PAS domain)"/>
    <property type="match status" value="3"/>
</dbReference>
<dbReference type="InterPro" id="IPR001610">
    <property type="entry name" value="PAC"/>
</dbReference>
<dbReference type="PROSITE" id="PS50113">
    <property type="entry name" value="PAC"/>
    <property type="match status" value="2"/>
</dbReference>
<organism evidence="5 6">
    <name type="scientific">Marinobacterium lacunae</name>
    <dbReference type="NCBI Taxonomy" id="1232683"/>
    <lineage>
        <taxon>Bacteria</taxon>
        <taxon>Pseudomonadati</taxon>
        <taxon>Pseudomonadota</taxon>
        <taxon>Gammaproteobacteria</taxon>
        <taxon>Oceanospirillales</taxon>
        <taxon>Oceanospirillaceae</taxon>
        <taxon>Marinobacterium</taxon>
    </lineage>
</organism>
<protein>
    <submittedName>
        <fullName evidence="5">Diguanylate cyclase</fullName>
    </submittedName>
</protein>
<dbReference type="InterPro" id="IPR013656">
    <property type="entry name" value="PAS_4"/>
</dbReference>
<dbReference type="InterPro" id="IPR029787">
    <property type="entry name" value="Nucleotide_cyclase"/>
</dbReference>
<evidence type="ECO:0000313" key="6">
    <source>
        <dbReference type="Proteomes" id="UP000028252"/>
    </source>
</evidence>
<evidence type="ECO:0000259" key="4">
    <source>
        <dbReference type="PROSITE" id="PS50887"/>
    </source>
</evidence>
<dbReference type="RefSeq" id="WP_081849764.1">
    <property type="nucleotide sequence ID" value="NZ_JMQN01000031.1"/>
</dbReference>
<dbReference type="InterPro" id="IPR043128">
    <property type="entry name" value="Rev_trsase/Diguanyl_cyclase"/>
</dbReference>
<dbReference type="eggNOG" id="COG5001">
    <property type="taxonomic scope" value="Bacteria"/>
</dbReference>
<dbReference type="OrthoDB" id="5645859at2"/>
<dbReference type="EMBL" id="JMQN01000031">
    <property type="protein sequence ID" value="KEA63635.1"/>
    <property type="molecule type" value="Genomic_DNA"/>
</dbReference>
<comment type="cofactor">
    <cofactor evidence="1">
        <name>Mg(2+)</name>
        <dbReference type="ChEBI" id="CHEBI:18420"/>
    </cofactor>
</comment>
<dbReference type="InterPro" id="IPR000700">
    <property type="entry name" value="PAS-assoc_C"/>
</dbReference>
<feature type="domain" description="PAC" evidence="3">
    <location>
        <begin position="357"/>
        <end position="409"/>
    </location>
</feature>
<dbReference type="CDD" id="cd01949">
    <property type="entry name" value="GGDEF"/>
    <property type="match status" value="1"/>
</dbReference>
<evidence type="ECO:0000259" key="2">
    <source>
        <dbReference type="PROSITE" id="PS50112"/>
    </source>
</evidence>
<keyword evidence="6" id="KW-1185">Reference proteome</keyword>
<dbReference type="Proteomes" id="UP000028252">
    <property type="component" value="Unassembled WGS sequence"/>
</dbReference>
<feature type="domain" description="PAS" evidence="2">
    <location>
        <begin position="287"/>
        <end position="331"/>
    </location>
</feature>
<dbReference type="PROSITE" id="PS50887">
    <property type="entry name" value="GGDEF"/>
    <property type="match status" value="1"/>
</dbReference>
<dbReference type="STRING" id="1232683.ADIMK_2201"/>
<dbReference type="Pfam" id="PF00990">
    <property type="entry name" value="GGDEF"/>
    <property type="match status" value="1"/>
</dbReference>
<evidence type="ECO:0000256" key="1">
    <source>
        <dbReference type="ARBA" id="ARBA00001946"/>
    </source>
</evidence>
<feature type="domain" description="GGDEF" evidence="4">
    <location>
        <begin position="441"/>
        <end position="574"/>
    </location>
</feature>
<dbReference type="NCBIfam" id="TIGR00254">
    <property type="entry name" value="GGDEF"/>
    <property type="match status" value="1"/>
</dbReference>
<name>A0A081FYN0_9GAMM</name>
<dbReference type="PANTHER" id="PTHR44757">
    <property type="entry name" value="DIGUANYLATE CYCLASE DGCP"/>
    <property type="match status" value="1"/>
</dbReference>
<dbReference type="InterPro" id="IPR000014">
    <property type="entry name" value="PAS"/>
</dbReference>
<dbReference type="SMART" id="SM00086">
    <property type="entry name" value="PAC"/>
    <property type="match status" value="2"/>
</dbReference>
<dbReference type="InterPro" id="IPR000160">
    <property type="entry name" value="GGDEF_dom"/>
</dbReference>
<dbReference type="NCBIfam" id="TIGR00229">
    <property type="entry name" value="sensory_box"/>
    <property type="match status" value="2"/>
</dbReference>